<dbReference type="Pfam" id="PF00188">
    <property type="entry name" value="CAP"/>
    <property type="match status" value="1"/>
</dbReference>
<dbReference type="InterPro" id="IPR035940">
    <property type="entry name" value="CAP_sf"/>
</dbReference>
<dbReference type="InterPro" id="IPR029410">
    <property type="entry name" value="CAP_assoc"/>
</dbReference>
<dbReference type="PANTHER" id="PTHR31157">
    <property type="entry name" value="SCP DOMAIN-CONTAINING PROTEIN"/>
    <property type="match status" value="1"/>
</dbReference>
<dbReference type="PANTHER" id="PTHR31157:SF26">
    <property type="entry name" value="SCP-LIKE EXTRACELLULAR PROTEIN"/>
    <property type="match status" value="1"/>
</dbReference>
<dbReference type="EMBL" id="FOEH01000004">
    <property type="protein sequence ID" value="SEQ61918.1"/>
    <property type="molecule type" value="Genomic_DNA"/>
</dbReference>
<dbReference type="CDD" id="cd05379">
    <property type="entry name" value="CAP_bacterial"/>
    <property type="match status" value="1"/>
</dbReference>
<evidence type="ECO:0000259" key="1">
    <source>
        <dbReference type="Pfam" id="PF00188"/>
    </source>
</evidence>
<proteinExistence type="predicted"/>
<evidence type="ECO:0000259" key="2">
    <source>
        <dbReference type="Pfam" id="PF14504"/>
    </source>
</evidence>
<gene>
    <name evidence="3" type="ORF">SAMN05216232_2882</name>
</gene>
<accession>A0A1H9HI07</accession>
<comment type="caution">
    <text evidence="3">The sequence shown here is derived from an EMBL/GenBank/DDBJ whole genome shotgun (WGS) entry which is preliminary data.</text>
</comment>
<dbReference type="InterPro" id="IPR014044">
    <property type="entry name" value="CAP_dom"/>
</dbReference>
<protein>
    <submittedName>
        <fullName evidence="3">Uncharacterized conserved protein YkwD, contains CAP (CSP/antigen 5/PR1) domain</fullName>
    </submittedName>
</protein>
<reference evidence="3 4" key="1">
    <citation type="submission" date="2016-10" db="EMBL/GenBank/DDBJ databases">
        <authorList>
            <person name="Varghese N."/>
            <person name="Submissions S."/>
        </authorList>
    </citation>
    <scope>NUCLEOTIDE SEQUENCE [LARGE SCALE GENOMIC DNA]</scope>
    <source>
        <strain evidence="3 4">CGMCC 1.7734</strain>
    </source>
</reference>
<dbReference type="Gene3D" id="3.40.33.10">
    <property type="entry name" value="CAP"/>
    <property type="match status" value="1"/>
</dbReference>
<organism evidence="3 4">
    <name type="scientific">Virgibacillus subterraneus</name>
    <dbReference type="NCBI Taxonomy" id="621109"/>
    <lineage>
        <taxon>Bacteria</taxon>
        <taxon>Bacillati</taxon>
        <taxon>Bacillota</taxon>
        <taxon>Bacilli</taxon>
        <taxon>Bacillales</taxon>
        <taxon>Bacillaceae</taxon>
        <taxon>Virgibacillus</taxon>
    </lineage>
</organism>
<name>A0A1H9HI07_9BACI</name>
<dbReference type="SUPFAM" id="SSF55797">
    <property type="entry name" value="PR-1-like"/>
    <property type="match status" value="1"/>
</dbReference>
<dbReference type="Proteomes" id="UP000198733">
    <property type="component" value="Unassembled WGS sequence"/>
</dbReference>
<evidence type="ECO:0000313" key="4">
    <source>
        <dbReference type="Proteomes" id="UP000198733"/>
    </source>
</evidence>
<feature type="domain" description="SCP" evidence="1">
    <location>
        <begin position="240"/>
        <end position="343"/>
    </location>
</feature>
<dbReference type="Pfam" id="PF14504">
    <property type="entry name" value="CAP_assoc_N"/>
    <property type="match status" value="1"/>
</dbReference>
<evidence type="ECO:0000313" key="3">
    <source>
        <dbReference type="EMBL" id="SEQ61918.1"/>
    </source>
</evidence>
<keyword evidence="4" id="KW-1185">Reference proteome</keyword>
<sequence>MRFIQVVALLVLLLIGGYYLFEKNNLSPKQAIDDFSSIFETKKNMLETKQIPEERLTIPLKGDLFQWVDKSTDELIKAFGEPVRRDQSGYGYEWWVYTDQQKQHIQFGVVGDEIRSIYAVGNDLSLEPIEIGQDYESVKKELSITNEVSYSKKLNSYTFRLKDEEIQGRPLVKLTDDIFMQLYFDTFTNKLSSIRVLSADILLQHRPYEMEYRGDLPEKPNYSDKKWEEIETGMEQQVFNITNVLRNQYGETSLKWDETVSEVAYLHSKDMAENNYFSHYALNGDGLKERLAAQEVFYQAAGENIAAQYPDVPSAMHGWLNSEGHREALLKEDYTHLGVGVFRFYYTQNFLKKQ</sequence>
<feature type="domain" description="CAP-associated" evidence="2">
    <location>
        <begin position="69"/>
        <end position="208"/>
    </location>
</feature>
<dbReference type="RefSeq" id="WP_092505128.1">
    <property type="nucleotide sequence ID" value="NZ_FOEH01000004.1"/>
</dbReference>